<sequence>MYLVHARFETPPDTEIPFDLRQLSRSLLTDEDRIEHLSVHRRPPRHFVLGFYLVAGSLAEAESRAERVSRRLLDSGRLPSARLLKAEAPLLRPELFGSGTS</sequence>
<dbReference type="Proteomes" id="UP000002357">
    <property type="component" value="Chromosome"/>
</dbReference>
<dbReference type="OrthoDB" id="3543128at2"/>
<name>B5GNM4_STRCL</name>
<gene>
    <name evidence="1" type="ORF">SCLAV_3508</name>
</gene>
<dbReference type="KEGG" id="sclf:BB341_11155"/>
<evidence type="ECO:0000313" key="1">
    <source>
        <dbReference type="EMBL" id="EFG08580.1"/>
    </source>
</evidence>
<organism evidence="1 2">
    <name type="scientific">Streptomyces clavuligerus</name>
    <dbReference type="NCBI Taxonomy" id="1901"/>
    <lineage>
        <taxon>Bacteria</taxon>
        <taxon>Bacillati</taxon>
        <taxon>Actinomycetota</taxon>
        <taxon>Actinomycetes</taxon>
        <taxon>Kitasatosporales</taxon>
        <taxon>Streptomycetaceae</taxon>
        <taxon>Streptomyces</taxon>
    </lineage>
</organism>
<protein>
    <submittedName>
        <fullName evidence="1">Uncharacterized protein</fullName>
    </submittedName>
</protein>
<proteinExistence type="predicted"/>
<dbReference type="AlphaFoldDB" id="B5GNM4"/>
<evidence type="ECO:0000313" key="2">
    <source>
        <dbReference type="Proteomes" id="UP000002357"/>
    </source>
</evidence>
<accession>B5GNM4</accession>
<dbReference type="STRING" id="1901.BB341_11155"/>
<dbReference type="EMBL" id="CM000913">
    <property type="protein sequence ID" value="EFG08580.1"/>
    <property type="molecule type" value="Genomic_DNA"/>
</dbReference>
<keyword evidence="2" id="KW-1185">Reference proteome</keyword>
<reference evidence="1 2" key="1">
    <citation type="journal article" date="2010" name="Genome Biol. Evol.">
        <title>The sequence of a 1.8-mb bacterial linear plasmid reveals a rich evolutionary reservoir of secondary metabolic pathways.</title>
        <authorList>
            <person name="Medema M.H."/>
            <person name="Trefzer A."/>
            <person name="Kovalchuk A."/>
            <person name="van den Berg M."/>
            <person name="Mueller U."/>
            <person name="Heijne W."/>
            <person name="Wu L."/>
            <person name="Alam M.T."/>
            <person name="Ronning C.M."/>
            <person name="Nierman W.C."/>
            <person name="Bovenberg R.A.L."/>
            <person name="Breitling R."/>
            <person name="Takano E."/>
        </authorList>
    </citation>
    <scope>NUCLEOTIDE SEQUENCE [LARGE SCALE GENOMIC DNA]</scope>
    <source>
        <strain evidence="2">ATCC 27064 / DSM 738 / JCM 4710 / NBRC 13307 / NCIMB 12785 / NRRL 3585 / VKM Ac-602</strain>
    </source>
</reference>